<protein>
    <submittedName>
        <fullName evidence="1">Uncharacterized protein</fullName>
    </submittedName>
</protein>
<reference evidence="1" key="1">
    <citation type="submission" date="2021-02" db="EMBL/GenBank/DDBJ databases">
        <authorList>
            <person name="Nowell W R."/>
        </authorList>
    </citation>
    <scope>NUCLEOTIDE SEQUENCE</scope>
</reference>
<dbReference type="Proteomes" id="UP000663864">
    <property type="component" value="Unassembled WGS sequence"/>
</dbReference>
<comment type="caution">
    <text evidence="1">The sequence shown here is derived from an EMBL/GenBank/DDBJ whole genome shotgun (WGS) entry which is preliminary data.</text>
</comment>
<organism evidence="1 2">
    <name type="scientific">Rotaria sordida</name>
    <dbReference type="NCBI Taxonomy" id="392033"/>
    <lineage>
        <taxon>Eukaryota</taxon>
        <taxon>Metazoa</taxon>
        <taxon>Spiralia</taxon>
        <taxon>Gnathifera</taxon>
        <taxon>Rotifera</taxon>
        <taxon>Eurotatoria</taxon>
        <taxon>Bdelloidea</taxon>
        <taxon>Philodinida</taxon>
        <taxon>Philodinidae</taxon>
        <taxon>Rotaria</taxon>
    </lineage>
</organism>
<name>A0A815D0D6_9BILA</name>
<evidence type="ECO:0000313" key="2">
    <source>
        <dbReference type="Proteomes" id="UP000663864"/>
    </source>
</evidence>
<sequence length="393" mass="45935">MFDQEIESLSNKLVQFIQDLTINIQTIYNKKNFTENFFQLFQLRSDYSKQLAYLFDILINRFIEEFLLNRITNQIILNLDPVQIWRSIQCCIDQLNDIQCQNLCLIIKHIRILNNYFYNLLLQLKNGEFLKIDQIRILNQNLIEELNHLSECLINFTTNFYNNCQNINNKSSKPIDTYLFQSQSTTQYPNNNNNHINQTIPNISPNEKSNISPAINSNCYPYNIIRNPCPQQQPCWTGIGQTHCIQTNPIRCPIGTIPTVATFPYTKPMYCGINPNKTEIPPLCFPTPIVYTPEMETLFTSGGIIYARKSGNTWIAENLGTLIETLKDIGQTIDMNEHYEILVRKTGELVVHRKRGRRKRMLQETLNNKRTSSYDDMNINEQYFESNLINDDD</sequence>
<dbReference type="EMBL" id="CAJNOT010002131">
    <property type="protein sequence ID" value="CAF1287011.1"/>
    <property type="molecule type" value="Genomic_DNA"/>
</dbReference>
<dbReference type="AlphaFoldDB" id="A0A815D0D6"/>
<evidence type="ECO:0000313" key="1">
    <source>
        <dbReference type="EMBL" id="CAF1287011.1"/>
    </source>
</evidence>
<accession>A0A815D0D6</accession>
<proteinExistence type="predicted"/>
<gene>
    <name evidence="1" type="ORF">ZHD862_LOCUS27239</name>
</gene>